<dbReference type="STRING" id="1229521.D791_03504"/>
<dbReference type="InterPro" id="IPR010982">
    <property type="entry name" value="Lambda_DNA-bd_dom_sf"/>
</dbReference>
<dbReference type="Pfam" id="PF01381">
    <property type="entry name" value="HTH_3"/>
    <property type="match status" value="1"/>
</dbReference>
<proteinExistence type="predicted"/>
<dbReference type="PROSITE" id="PS50943">
    <property type="entry name" value="HTH_CROC1"/>
    <property type="match status" value="1"/>
</dbReference>
<keyword evidence="3" id="KW-1185">Reference proteome</keyword>
<gene>
    <name evidence="2" type="ORF">D791_03504</name>
</gene>
<sequence>MNTVVSFKRYKEHYGIHSMKSLLSPAEFALQQLGEHLLIARKSCRWTQAEVQARTGLSRVTIRRMEQDLVALNFDLPRRIRQSRKEYDNDF</sequence>
<evidence type="ECO:0000313" key="3">
    <source>
        <dbReference type="Proteomes" id="UP000019464"/>
    </source>
</evidence>
<dbReference type="AlphaFoldDB" id="W9VFN4"/>
<dbReference type="InterPro" id="IPR001387">
    <property type="entry name" value="Cro/C1-type_HTH"/>
</dbReference>
<reference evidence="2 3" key="2">
    <citation type="journal article" date="2015" name="Syst. Appl. Microbiol.">
        <title>Nitrincola nitratireducens sp. nov. isolated from a haloalkaline crater lake.</title>
        <authorList>
            <person name="Singh A."/>
            <person name="Vaidya B."/>
            <person name="Tanuku N.R."/>
            <person name="Pinnaka A.K."/>
        </authorList>
    </citation>
    <scope>NUCLEOTIDE SEQUENCE [LARGE SCALE GENOMIC DNA]</scope>
    <source>
        <strain evidence="2 3">AK23</strain>
    </source>
</reference>
<dbReference type="Gene3D" id="1.10.260.40">
    <property type="entry name" value="lambda repressor-like DNA-binding domains"/>
    <property type="match status" value="1"/>
</dbReference>
<dbReference type="SUPFAM" id="SSF47413">
    <property type="entry name" value="lambda repressor-like DNA-binding domains"/>
    <property type="match status" value="1"/>
</dbReference>
<comment type="caution">
    <text evidence="2">The sequence shown here is derived from an EMBL/GenBank/DDBJ whole genome shotgun (WGS) entry which is preliminary data.</text>
</comment>
<dbReference type="Proteomes" id="UP000019464">
    <property type="component" value="Unassembled WGS sequence"/>
</dbReference>
<accession>W9VFN4</accession>
<name>W9VFN4_9GAMM</name>
<organism evidence="2 3">
    <name type="scientific">Nitrincola nitratireducens</name>
    <dbReference type="NCBI Taxonomy" id="1229521"/>
    <lineage>
        <taxon>Bacteria</taxon>
        <taxon>Pseudomonadati</taxon>
        <taxon>Pseudomonadota</taxon>
        <taxon>Gammaproteobacteria</taxon>
        <taxon>Oceanospirillales</taxon>
        <taxon>Oceanospirillaceae</taxon>
        <taxon>Nitrincola</taxon>
    </lineage>
</organism>
<dbReference type="GO" id="GO:0003677">
    <property type="term" value="F:DNA binding"/>
    <property type="evidence" value="ECO:0007669"/>
    <property type="project" value="InterPro"/>
</dbReference>
<reference evidence="3" key="1">
    <citation type="submission" date="2012-11" db="EMBL/GenBank/DDBJ databases">
        <authorList>
            <person name="Singh A."/>
            <person name="Pinnaka A.K."/>
            <person name="Vaidya B."/>
        </authorList>
    </citation>
    <scope>NUCLEOTIDE SEQUENCE [LARGE SCALE GENOMIC DNA]</scope>
    <source>
        <strain evidence="3">AK23</strain>
    </source>
</reference>
<evidence type="ECO:0000313" key="2">
    <source>
        <dbReference type="EMBL" id="EXJ09500.1"/>
    </source>
</evidence>
<protein>
    <recommendedName>
        <fullName evidence="1">HTH cro/C1-type domain-containing protein</fullName>
    </recommendedName>
</protein>
<feature type="domain" description="HTH cro/C1-type" evidence="1">
    <location>
        <begin position="37"/>
        <end position="68"/>
    </location>
</feature>
<dbReference type="CDD" id="cd00093">
    <property type="entry name" value="HTH_XRE"/>
    <property type="match status" value="1"/>
</dbReference>
<dbReference type="EMBL" id="AONB01000023">
    <property type="protein sequence ID" value="EXJ09500.1"/>
    <property type="molecule type" value="Genomic_DNA"/>
</dbReference>
<evidence type="ECO:0000259" key="1">
    <source>
        <dbReference type="PROSITE" id="PS50943"/>
    </source>
</evidence>